<dbReference type="RefSeq" id="WP_012506104.1">
    <property type="nucleotide sequence ID" value="NC_011059.1"/>
</dbReference>
<dbReference type="AlphaFoldDB" id="B4S934"/>
<dbReference type="STRING" id="290512.Paes_1552"/>
<sequence length="197" mass="21239">MLTVWPIAYMSGKLGLTWMDDVEFTSNWIDSTEGFDLGTDAGVTLSCAVGYDFGDYRAELELGYQSNDVDTWADSDDGYVSDAEEAGGEVFVISVMAKGAYDIDLGGVELSPFVGAGFAFISFDDAPVCFSGSEYRSKSATTFAYQIGASLALPVADTILLEGRYRYLGTANFNFDRPEAEADFASHSALVGLRFSL</sequence>
<dbReference type="EMBL" id="CP001108">
    <property type="protein sequence ID" value="ACF46571.1"/>
    <property type="molecule type" value="Genomic_DNA"/>
</dbReference>
<evidence type="ECO:0000256" key="1">
    <source>
        <dbReference type="ARBA" id="ARBA00022729"/>
    </source>
</evidence>
<dbReference type="eggNOG" id="COG3637">
    <property type="taxonomic scope" value="Bacteria"/>
</dbReference>
<dbReference type="KEGG" id="paa:Paes_1552"/>
<dbReference type="Gene3D" id="2.40.160.20">
    <property type="match status" value="1"/>
</dbReference>
<dbReference type="InterPro" id="IPR027385">
    <property type="entry name" value="Beta-barrel_OMP"/>
</dbReference>
<proteinExistence type="predicted"/>
<keyword evidence="1" id="KW-0732">Signal</keyword>
<protein>
    <recommendedName>
        <fullName evidence="2">Outer membrane protein beta-barrel domain-containing protein</fullName>
    </recommendedName>
</protein>
<dbReference type="SUPFAM" id="SSF56925">
    <property type="entry name" value="OMPA-like"/>
    <property type="match status" value="1"/>
</dbReference>
<dbReference type="HOGENOM" id="CLU_057473_3_1_10"/>
<dbReference type="InterPro" id="IPR011250">
    <property type="entry name" value="OMP/PagP_B-barrel"/>
</dbReference>
<feature type="domain" description="Outer membrane protein beta-barrel" evidence="2">
    <location>
        <begin position="9"/>
        <end position="195"/>
    </location>
</feature>
<gene>
    <name evidence="3" type="ordered locus">Paes_1552</name>
</gene>
<dbReference type="Proteomes" id="UP000002725">
    <property type="component" value="Chromosome"/>
</dbReference>
<evidence type="ECO:0000313" key="4">
    <source>
        <dbReference type="Proteomes" id="UP000002725"/>
    </source>
</evidence>
<reference evidence="3" key="1">
    <citation type="submission" date="2008-06" db="EMBL/GenBank/DDBJ databases">
        <title>Complete sequence of chromosome of Prosthecochloris aestuarii DSM 271.</title>
        <authorList>
            <consortium name="US DOE Joint Genome Institute"/>
            <person name="Lucas S."/>
            <person name="Copeland A."/>
            <person name="Lapidus A."/>
            <person name="Glavina del Rio T."/>
            <person name="Dalin E."/>
            <person name="Tice H."/>
            <person name="Bruce D."/>
            <person name="Goodwin L."/>
            <person name="Pitluck S."/>
            <person name="Schmutz J."/>
            <person name="Larimer F."/>
            <person name="Land M."/>
            <person name="Hauser L."/>
            <person name="Kyrpides N."/>
            <person name="Anderson I."/>
            <person name="Liu Z."/>
            <person name="Li T."/>
            <person name="Zhao F."/>
            <person name="Overmann J."/>
            <person name="Bryant D.A."/>
            <person name="Richardson P."/>
        </authorList>
    </citation>
    <scope>NUCLEOTIDE SEQUENCE [LARGE SCALE GENOMIC DNA]</scope>
    <source>
        <strain evidence="3">DSM 271</strain>
    </source>
</reference>
<evidence type="ECO:0000259" key="2">
    <source>
        <dbReference type="Pfam" id="PF13505"/>
    </source>
</evidence>
<dbReference type="Pfam" id="PF13505">
    <property type="entry name" value="OMP_b-brl"/>
    <property type="match status" value="1"/>
</dbReference>
<organism evidence="3 4">
    <name type="scientific">Prosthecochloris aestuarii (strain DSM 271 / SK 413)</name>
    <dbReference type="NCBI Taxonomy" id="290512"/>
    <lineage>
        <taxon>Bacteria</taxon>
        <taxon>Pseudomonadati</taxon>
        <taxon>Chlorobiota</taxon>
        <taxon>Chlorobiia</taxon>
        <taxon>Chlorobiales</taxon>
        <taxon>Chlorobiaceae</taxon>
        <taxon>Prosthecochloris</taxon>
    </lineage>
</organism>
<evidence type="ECO:0000313" key="3">
    <source>
        <dbReference type="EMBL" id="ACF46571.1"/>
    </source>
</evidence>
<name>B4S934_PROA2</name>
<keyword evidence="4" id="KW-1185">Reference proteome</keyword>
<accession>B4S934</accession>